<dbReference type="FunFam" id="1.20.120.1760:FF:000003">
    <property type="entry name" value="CDP-diacylglycerol--inositol 3-phosphatidyltransferase"/>
    <property type="match status" value="1"/>
</dbReference>
<evidence type="ECO:0000313" key="22">
    <source>
        <dbReference type="Proteomes" id="UP000024635"/>
    </source>
</evidence>
<comment type="cofactor">
    <cofactor evidence="1">
        <name>Mn(2+)</name>
        <dbReference type="ChEBI" id="CHEBI:29035"/>
    </cofactor>
</comment>
<dbReference type="AlphaFoldDB" id="A0A016VCJ0"/>
<dbReference type="PANTHER" id="PTHR15362">
    <property type="entry name" value="PHOSPHATIDYLINOSITOL SYNTHASE"/>
    <property type="match status" value="1"/>
</dbReference>
<evidence type="ECO:0000256" key="19">
    <source>
        <dbReference type="RuleBase" id="RU003750"/>
    </source>
</evidence>
<evidence type="ECO:0000256" key="20">
    <source>
        <dbReference type="SAM" id="Phobius"/>
    </source>
</evidence>
<dbReference type="GO" id="GO:0005794">
    <property type="term" value="C:Golgi apparatus"/>
    <property type="evidence" value="ECO:0007669"/>
    <property type="project" value="TreeGrafter"/>
</dbReference>
<evidence type="ECO:0000256" key="18">
    <source>
        <dbReference type="PIRNR" id="PIRNR000848"/>
    </source>
</evidence>
<comment type="subcellular location">
    <subcellularLocation>
        <location evidence="3">Membrane</location>
        <topology evidence="3">Multi-pass membrane protein</topology>
    </subcellularLocation>
</comment>
<accession>A0A016VCJ0</accession>
<dbReference type="InterPro" id="IPR014387">
    <property type="entry name" value="CDP_diag_ino_3_P_euk"/>
</dbReference>
<keyword evidence="16 18" id="KW-1208">Phospholipid metabolism</keyword>
<dbReference type="OrthoDB" id="10251079at2759"/>
<evidence type="ECO:0000256" key="12">
    <source>
        <dbReference type="ARBA" id="ARBA00023098"/>
    </source>
</evidence>
<dbReference type="InterPro" id="IPR000462">
    <property type="entry name" value="CDP-OH_P_trans"/>
</dbReference>
<feature type="transmembrane region" description="Helical" evidence="20">
    <location>
        <begin position="46"/>
        <end position="67"/>
    </location>
</feature>
<gene>
    <name evidence="21" type="primary">Acey_s0012.g1711</name>
    <name evidence="21" type="synonym">Acey-pisy-1</name>
    <name evidence="21" type="ORF">Y032_0012g1711</name>
</gene>
<comment type="catalytic activity">
    <reaction evidence="18">
        <text>a CDP-1,2-diacyl-sn-glycerol + myo-inositol = a 1,2-diacyl-sn-glycero-3-phospho-(1D-myo-inositol) + CMP + H(+)</text>
        <dbReference type="Rhea" id="RHEA:11580"/>
        <dbReference type="ChEBI" id="CHEBI:15378"/>
        <dbReference type="ChEBI" id="CHEBI:17268"/>
        <dbReference type="ChEBI" id="CHEBI:57880"/>
        <dbReference type="ChEBI" id="CHEBI:58332"/>
        <dbReference type="ChEBI" id="CHEBI:60377"/>
        <dbReference type="EC" id="2.7.8.11"/>
    </reaction>
</comment>
<evidence type="ECO:0000256" key="10">
    <source>
        <dbReference type="ARBA" id="ARBA00022842"/>
    </source>
</evidence>
<name>A0A016VCJ0_9BILA</name>
<protein>
    <recommendedName>
        <fullName evidence="17 18">CDP-diacylglycerol--inositol 3-phosphatidyltransferase</fullName>
        <ecNumber evidence="5 18">2.7.8.11</ecNumber>
    </recommendedName>
</protein>
<feature type="transmembrane region" description="Helical" evidence="20">
    <location>
        <begin position="202"/>
        <end position="221"/>
    </location>
</feature>
<dbReference type="Proteomes" id="UP000024635">
    <property type="component" value="Unassembled WGS sequence"/>
</dbReference>
<proteinExistence type="inferred from homology"/>
<dbReference type="GO" id="GO:0006661">
    <property type="term" value="P:phosphatidylinositol biosynthetic process"/>
    <property type="evidence" value="ECO:0007669"/>
    <property type="project" value="TreeGrafter"/>
</dbReference>
<dbReference type="EMBL" id="JARK01001348">
    <property type="protein sequence ID" value="EYC25120.1"/>
    <property type="molecule type" value="Genomic_DNA"/>
</dbReference>
<dbReference type="GO" id="GO:0046872">
    <property type="term" value="F:metal ion binding"/>
    <property type="evidence" value="ECO:0007669"/>
    <property type="project" value="UniProtKB-KW"/>
</dbReference>
<evidence type="ECO:0000256" key="7">
    <source>
        <dbReference type="ARBA" id="ARBA00022679"/>
    </source>
</evidence>
<evidence type="ECO:0000256" key="3">
    <source>
        <dbReference type="ARBA" id="ARBA00004141"/>
    </source>
</evidence>
<keyword evidence="14 18" id="KW-0594">Phospholipid biosynthesis</keyword>
<evidence type="ECO:0000256" key="1">
    <source>
        <dbReference type="ARBA" id="ARBA00001936"/>
    </source>
</evidence>
<evidence type="ECO:0000256" key="17">
    <source>
        <dbReference type="ARBA" id="ARBA00070582"/>
    </source>
</evidence>
<keyword evidence="11 20" id="KW-1133">Transmembrane helix</keyword>
<dbReference type="InterPro" id="IPR048254">
    <property type="entry name" value="CDP_ALCOHOL_P_TRANSF_CS"/>
</dbReference>
<dbReference type="InterPro" id="IPR043130">
    <property type="entry name" value="CDP-OH_PTrfase_TM_dom"/>
</dbReference>
<keyword evidence="9" id="KW-0479">Metal-binding</keyword>
<dbReference type="PANTHER" id="PTHR15362:SF4">
    <property type="entry name" value="CDP-DIACYLGLYCEROL--INOSITOL 3-PHOSPHATIDYLTRANSFERASE"/>
    <property type="match status" value="1"/>
</dbReference>
<evidence type="ECO:0000256" key="6">
    <source>
        <dbReference type="ARBA" id="ARBA00022516"/>
    </source>
</evidence>
<evidence type="ECO:0000256" key="11">
    <source>
        <dbReference type="ARBA" id="ARBA00022989"/>
    </source>
</evidence>
<dbReference type="PROSITE" id="PS00379">
    <property type="entry name" value="CDP_ALCOHOL_P_TRANSF"/>
    <property type="match status" value="1"/>
</dbReference>
<evidence type="ECO:0000256" key="8">
    <source>
        <dbReference type="ARBA" id="ARBA00022692"/>
    </source>
</evidence>
<evidence type="ECO:0000256" key="13">
    <source>
        <dbReference type="ARBA" id="ARBA00023136"/>
    </source>
</evidence>
<evidence type="ECO:0000313" key="21">
    <source>
        <dbReference type="EMBL" id="EYC25120.1"/>
    </source>
</evidence>
<dbReference type="Pfam" id="PF01066">
    <property type="entry name" value="CDP-OH_P_transf"/>
    <property type="match status" value="1"/>
</dbReference>
<sequence length="256" mass="28829">MRLLVSERSTANSCSAAVAQQIWRPPVSNMRVERLSQMSEETPNVFLFYPNLIGYGRIVLAIISFYTMGDSPIIALLCYALSAILDAFDGWAARTYNQSSRFGAMLDQLTDRCGTMALCMALCRFYPAWMFWLQMSTVVDIASHWLHLHATDLTHADSHKKSDNPILHLYYTNRTFLGFMCAGNEAFYQILYLRAFYPGPSIFGAHLLSYFAALAFPIALVKSLISLVHLVTASQTIVKYDTDAILAKRHQTAKND</sequence>
<keyword evidence="7 18" id="KW-0808">Transferase</keyword>
<evidence type="ECO:0000256" key="9">
    <source>
        <dbReference type="ARBA" id="ARBA00022723"/>
    </source>
</evidence>
<dbReference type="GO" id="GO:0016020">
    <property type="term" value="C:membrane"/>
    <property type="evidence" value="ECO:0007669"/>
    <property type="project" value="UniProtKB-SubCell"/>
</dbReference>
<evidence type="ECO:0000256" key="16">
    <source>
        <dbReference type="ARBA" id="ARBA00023264"/>
    </source>
</evidence>
<organism evidence="21 22">
    <name type="scientific">Ancylostoma ceylanicum</name>
    <dbReference type="NCBI Taxonomy" id="53326"/>
    <lineage>
        <taxon>Eukaryota</taxon>
        <taxon>Metazoa</taxon>
        <taxon>Ecdysozoa</taxon>
        <taxon>Nematoda</taxon>
        <taxon>Chromadorea</taxon>
        <taxon>Rhabditida</taxon>
        <taxon>Rhabditina</taxon>
        <taxon>Rhabditomorpha</taxon>
        <taxon>Strongyloidea</taxon>
        <taxon>Ancylostomatidae</taxon>
        <taxon>Ancylostomatinae</taxon>
        <taxon>Ancylostoma</taxon>
    </lineage>
</organism>
<keyword evidence="6 18" id="KW-0444">Lipid biosynthesis</keyword>
<evidence type="ECO:0000256" key="4">
    <source>
        <dbReference type="ARBA" id="ARBA00010441"/>
    </source>
</evidence>
<keyword evidence="13 18" id="KW-0472">Membrane</keyword>
<dbReference type="STRING" id="53326.A0A016VCJ0"/>
<comment type="caution">
    <text evidence="21">The sequence shown here is derived from an EMBL/GenBank/DDBJ whole genome shotgun (WGS) entry which is preliminary data.</text>
</comment>
<comment type="similarity">
    <text evidence="4 18 19">Belongs to the CDP-alcohol phosphatidyltransferase class-I family.</text>
</comment>
<dbReference type="PIRSF" id="PIRSF000848">
    <property type="entry name" value="CDP_diag_ino_3_P"/>
    <property type="match status" value="1"/>
</dbReference>
<evidence type="ECO:0000256" key="14">
    <source>
        <dbReference type="ARBA" id="ARBA00023209"/>
    </source>
</evidence>
<keyword evidence="10" id="KW-0460">Magnesium</keyword>
<evidence type="ECO:0000256" key="15">
    <source>
        <dbReference type="ARBA" id="ARBA00023211"/>
    </source>
</evidence>
<comment type="cofactor">
    <cofactor evidence="2">
        <name>Mg(2+)</name>
        <dbReference type="ChEBI" id="CHEBI:18420"/>
    </cofactor>
</comment>
<keyword evidence="12 18" id="KW-0443">Lipid metabolism</keyword>
<keyword evidence="8 20" id="KW-0812">Transmembrane</keyword>
<dbReference type="GO" id="GO:0003881">
    <property type="term" value="F:CDP-diacylglycerol-inositol 3-phosphatidyltransferase activity"/>
    <property type="evidence" value="ECO:0007669"/>
    <property type="project" value="UniProtKB-UniRule"/>
</dbReference>
<reference evidence="22" key="1">
    <citation type="journal article" date="2015" name="Nat. Genet.">
        <title>The genome and transcriptome of the zoonotic hookworm Ancylostoma ceylanicum identify infection-specific gene families.</title>
        <authorList>
            <person name="Schwarz E.M."/>
            <person name="Hu Y."/>
            <person name="Antoshechkin I."/>
            <person name="Miller M.M."/>
            <person name="Sternberg P.W."/>
            <person name="Aroian R.V."/>
        </authorList>
    </citation>
    <scope>NUCLEOTIDE SEQUENCE</scope>
    <source>
        <strain evidence="22">HY135</strain>
    </source>
</reference>
<keyword evidence="15" id="KW-0464">Manganese</keyword>
<evidence type="ECO:0000256" key="5">
    <source>
        <dbReference type="ARBA" id="ARBA00013212"/>
    </source>
</evidence>
<keyword evidence="22" id="KW-1185">Reference proteome</keyword>
<dbReference type="EC" id="2.7.8.11" evidence="5 18"/>
<dbReference type="Gene3D" id="1.20.120.1760">
    <property type="match status" value="1"/>
</dbReference>
<evidence type="ECO:0000256" key="2">
    <source>
        <dbReference type="ARBA" id="ARBA00001946"/>
    </source>
</evidence>
<feature type="transmembrane region" description="Helical" evidence="20">
    <location>
        <begin position="73"/>
        <end position="92"/>
    </location>
</feature>